<name>A0A1A8XGG9_9PROT</name>
<gene>
    <name evidence="2" type="ORF">ACCAA_1020019</name>
</gene>
<dbReference type="CDD" id="cd02955">
    <property type="entry name" value="SSP411"/>
    <property type="match status" value="1"/>
</dbReference>
<keyword evidence="3" id="KW-1185">Reference proteome</keyword>
<dbReference type="Gene3D" id="1.50.10.10">
    <property type="match status" value="2"/>
</dbReference>
<dbReference type="GO" id="GO:0005975">
    <property type="term" value="P:carbohydrate metabolic process"/>
    <property type="evidence" value="ECO:0007669"/>
    <property type="project" value="InterPro"/>
</dbReference>
<dbReference type="PIRSF" id="PIRSF006402">
    <property type="entry name" value="UCP006402_thioredoxin"/>
    <property type="match status" value="1"/>
</dbReference>
<dbReference type="AlphaFoldDB" id="A0A1A8XGG9"/>
<sequence length="732" mass="80230">MTDRTPPGSQPFPADLLQRLGDAIARRDPAHLPRTHHLDGEGRPLFINRLALETSPYLLQHAHNPVNWFPWCDEAFAEARRLGRPVFLSIGYSTCHWCHVMEAESFEDEAIARFLNLHYVAIKVDREERPDLDAVYMNAVQQLTGGGGWPTSVWLNAAREPFFGGTYFPPRNGDRGARQGFLSLLGALSDTFQRDPDRVSQASTALVQAIREDMQGAAHGANNAIGLPASSVIDVAIDHFKRSFDPVHGGLSHAPKFPSHIPARLLLRHHQRKADAEALHVATFTLEKMAAGGLYDQLGGGFHRYSTDARWLVPHFEKMLYDNALLVVAYAEAFQVTGRADFARVARETCDYVLREMTDAAGGFYSATDADSEGEEGRFFVWSEDEIRRELSALGNADTSELFLAHYDVSRGGNWQGHTVLNVPRPDEAAWSALAGARARLYEVRARRVAPLRDEKILAAWNGLMISGLAVAGRVLDEPRYIAAAERAADFVLTHLRGADGGLRRSFKDGEARHLAFLDDHAFLAAGLIDLYEATFDVRYLDEALTLAGATERLFADPAGAWFMSSQSHETLIAREKPAYDGAEPSGTSVALMNTLRLGLLTGNDRWRQIGESGLRAHAKVLSERPVAMTEALLAVDFLAATPREIAIVWPDGEAAAAAPLLAVLRRNFLSARALAAGPESAIEALAQTIPFVRDKVAQGGQPSAYVCRHGRCELPVSDAAALEAQLRNVDG</sequence>
<dbReference type="RefSeq" id="WP_186405457.1">
    <property type="nucleotide sequence ID" value="NZ_FLQX01000005.1"/>
</dbReference>
<dbReference type="InterPro" id="IPR012341">
    <property type="entry name" value="6hp_glycosidase-like_sf"/>
</dbReference>
<dbReference type="Proteomes" id="UP000199169">
    <property type="component" value="Unassembled WGS sequence"/>
</dbReference>
<dbReference type="Gene3D" id="3.40.30.10">
    <property type="entry name" value="Glutaredoxin"/>
    <property type="match status" value="1"/>
</dbReference>
<dbReference type="SUPFAM" id="SSF48208">
    <property type="entry name" value="Six-hairpin glycosidases"/>
    <property type="match status" value="1"/>
</dbReference>
<feature type="domain" description="Spermatogenesis-associated protein 20-like TRX" evidence="1">
    <location>
        <begin position="48"/>
        <end position="210"/>
    </location>
</feature>
<protein>
    <recommendedName>
        <fullName evidence="1">Spermatogenesis-associated protein 20-like TRX domain-containing protein</fullName>
    </recommendedName>
</protein>
<evidence type="ECO:0000313" key="2">
    <source>
        <dbReference type="EMBL" id="SBT03452.1"/>
    </source>
</evidence>
<dbReference type="InterPro" id="IPR008928">
    <property type="entry name" value="6-hairpin_glycosidase_sf"/>
</dbReference>
<reference evidence="2 3" key="1">
    <citation type="submission" date="2016-06" db="EMBL/GenBank/DDBJ databases">
        <authorList>
            <person name="Kjaerup R.B."/>
            <person name="Dalgaard T.S."/>
            <person name="Juul-Madsen H.R."/>
        </authorList>
    </citation>
    <scope>NUCLEOTIDE SEQUENCE [LARGE SCALE GENOMIC DNA]</scope>
    <source>
        <strain evidence="2">3</strain>
    </source>
</reference>
<proteinExistence type="predicted"/>
<accession>A0A1A8XGG9</accession>
<dbReference type="STRING" id="1860102.ACCAA_1020019"/>
<evidence type="ECO:0000313" key="3">
    <source>
        <dbReference type="Proteomes" id="UP000199169"/>
    </source>
</evidence>
<evidence type="ECO:0000259" key="1">
    <source>
        <dbReference type="Pfam" id="PF03190"/>
    </source>
</evidence>
<dbReference type="PANTHER" id="PTHR42899:SF1">
    <property type="entry name" value="SPERMATOGENESIS-ASSOCIATED PROTEIN 20"/>
    <property type="match status" value="1"/>
</dbReference>
<organism evidence="2 3">
    <name type="scientific">Candidatus Accumulibacter aalborgensis</name>
    <dbReference type="NCBI Taxonomy" id="1860102"/>
    <lineage>
        <taxon>Bacteria</taxon>
        <taxon>Pseudomonadati</taxon>
        <taxon>Pseudomonadota</taxon>
        <taxon>Betaproteobacteria</taxon>
        <taxon>Candidatus Accumulibacter</taxon>
    </lineage>
</organism>
<dbReference type="EMBL" id="FLQX01000005">
    <property type="protein sequence ID" value="SBT03452.1"/>
    <property type="molecule type" value="Genomic_DNA"/>
</dbReference>
<dbReference type="SUPFAM" id="SSF52833">
    <property type="entry name" value="Thioredoxin-like"/>
    <property type="match status" value="1"/>
</dbReference>
<dbReference type="InterPro" id="IPR004879">
    <property type="entry name" value="Ssp411-like_TRX"/>
</dbReference>
<dbReference type="InterPro" id="IPR036249">
    <property type="entry name" value="Thioredoxin-like_sf"/>
</dbReference>
<dbReference type="InterPro" id="IPR024705">
    <property type="entry name" value="Ssp411"/>
</dbReference>
<dbReference type="Pfam" id="PF03190">
    <property type="entry name" value="Thioredox_DsbH"/>
    <property type="match status" value="1"/>
</dbReference>
<dbReference type="PANTHER" id="PTHR42899">
    <property type="entry name" value="SPERMATOGENESIS-ASSOCIATED PROTEIN 20"/>
    <property type="match status" value="1"/>
</dbReference>